<dbReference type="Proteomes" id="UP000271162">
    <property type="component" value="Unassembled WGS sequence"/>
</dbReference>
<organism evidence="4">
    <name type="scientific">Nippostrongylus brasiliensis</name>
    <name type="common">Rat hookworm</name>
    <dbReference type="NCBI Taxonomy" id="27835"/>
    <lineage>
        <taxon>Eukaryota</taxon>
        <taxon>Metazoa</taxon>
        <taxon>Ecdysozoa</taxon>
        <taxon>Nematoda</taxon>
        <taxon>Chromadorea</taxon>
        <taxon>Rhabditida</taxon>
        <taxon>Rhabditina</taxon>
        <taxon>Rhabditomorpha</taxon>
        <taxon>Strongyloidea</taxon>
        <taxon>Heligmosomidae</taxon>
        <taxon>Nippostrongylus</taxon>
    </lineage>
</organism>
<dbReference type="EMBL" id="UYSL01024505">
    <property type="protein sequence ID" value="VDL83539.1"/>
    <property type="molecule type" value="Genomic_DNA"/>
</dbReference>
<evidence type="ECO:0000313" key="4">
    <source>
        <dbReference type="WBParaSite" id="NBR_0001980201-mRNA-1"/>
    </source>
</evidence>
<evidence type="ECO:0000256" key="1">
    <source>
        <dbReference type="SAM" id="MobiDB-lite"/>
    </source>
</evidence>
<reference evidence="4" key="1">
    <citation type="submission" date="2017-02" db="UniProtKB">
        <authorList>
            <consortium name="WormBaseParasite"/>
        </authorList>
    </citation>
    <scope>IDENTIFICATION</scope>
</reference>
<name>A0A0N4YRD0_NIPBR</name>
<dbReference type="AlphaFoldDB" id="A0A0N4YRD0"/>
<keyword evidence="3" id="KW-1185">Reference proteome</keyword>
<reference evidence="2 3" key="2">
    <citation type="submission" date="2018-11" db="EMBL/GenBank/DDBJ databases">
        <authorList>
            <consortium name="Pathogen Informatics"/>
        </authorList>
    </citation>
    <scope>NUCLEOTIDE SEQUENCE [LARGE SCALE GENOMIC DNA]</scope>
</reference>
<gene>
    <name evidence="2" type="ORF">NBR_LOCUS19803</name>
</gene>
<accession>A0A0N4YRD0</accession>
<feature type="region of interest" description="Disordered" evidence="1">
    <location>
        <begin position="1"/>
        <end position="31"/>
    </location>
</feature>
<evidence type="ECO:0000313" key="3">
    <source>
        <dbReference type="Proteomes" id="UP000271162"/>
    </source>
</evidence>
<dbReference type="WBParaSite" id="NBR_0001980201-mRNA-1">
    <property type="protein sequence ID" value="NBR_0001980201-mRNA-1"/>
    <property type="gene ID" value="NBR_0001980201"/>
</dbReference>
<proteinExistence type="predicted"/>
<protein>
    <submittedName>
        <fullName evidence="4">Histone H3</fullName>
    </submittedName>
</protein>
<evidence type="ECO:0000313" key="2">
    <source>
        <dbReference type="EMBL" id="VDL83539.1"/>
    </source>
</evidence>
<sequence>PTLRRKPREVVTATRGREPGAGGDDPLAETEKRLSSSIARLSQSVYGAIKDEQVCQFAAD</sequence>